<evidence type="ECO:0000256" key="1">
    <source>
        <dbReference type="ARBA" id="ARBA00004651"/>
    </source>
</evidence>
<comment type="caution">
    <text evidence="9">The sequence shown here is derived from an EMBL/GenBank/DDBJ whole genome shotgun (WGS) entry which is preliminary data.</text>
</comment>
<dbReference type="InterPro" id="IPR033479">
    <property type="entry name" value="dCache_1"/>
</dbReference>
<gene>
    <name evidence="9" type="ORF">MES4922_280014</name>
</gene>
<dbReference type="EMBL" id="CAKXZS010000021">
    <property type="protein sequence ID" value="CAH2400962.1"/>
    <property type="molecule type" value="Genomic_DNA"/>
</dbReference>
<evidence type="ECO:0000256" key="4">
    <source>
        <dbReference type="ARBA" id="ARBA00022989"/>
    </source>
</evidence>
<dbReference type="SMART" id="SM00044">
    <property type="entry name" value="CYCc"/>
    <property type="match status" value="1"/>
</dbReference>
<dbReference type="Pfam" id="PF00211">
    <property type="entry name" value="Guanylate_cyc"/>
    <property type="match status" value="1"/>
</dbReference>
<dbReference type="Proteomes" id="UP001152604">
    <property type="component" value="Unassembled WGS sequence"/>
</dbReference>
<name>A0ABN8JS66_9HYPH</name>
<evidence type="ECO:0000256" key="3">
    <source>
        <dbReference type="ARBA" id="ARBA00022692"/>
    </source>
</evidence>
<dbReference type="SUPFAM" id="SSF55073">
    <property type="entry name" value="Nucleotide cyclase"/>
    <property type="match status" value="1"/>
</dbReference>
<dbReference type="InterPro" id="IPR029787">
    <property type="entry name" value="Nucleotide_cyclase"/>
</dbReference>
<dbReference type="InterPro" id="IPR050697">
    <property type="entry name" value="Adenylyl/Guanylyl_Cyclase_3/4"/>
</dbReference>
<organism evidence="9 10">
    <name type="scientific">Mesorhizobium ventifaucium</name>
    <dbReference type="NCBI Taxonomy" id="666020"/>
    <lineage>
        <taxon>Bacteria</taxon>
        <taxon>Pseudomonadati</taxon>
        <taxon>Pseudomonadota</taxon>
        <taxon>Alphaproteobacteria</taxon>
        <taxon>Hyphomicrobiales</taxon>
        <taxon>Phyllobacteriaceae</taxon>
        <taxon>Mesorhizobium</taxon>
    </lineage>
</organism>
<dbReference type="SUPFAM" id="SSF158472">
    <property type="entry name" value="HAMP domain-like"/>
    <property type="match status" value="1"/>
</dbReference>
<dbReference type="PANTHER" id="PTHR43081">
    <property type="entry name" value="ADENYLATE CYCLASE, TERMINAL-DIFFERENTIATION SPECIFIC-RELATED"/>
    <property type="match status" value="1"/>
</dbReference>
<feature type="domain" description="Guanylate cyclase" evidence="7">
    <location>
        <begin position="394"/>
        <end position="525"/>
    </location>
</feature>
<evidence type="ECO:0000256" key="6">
    <source>
        <dbReference type="SAM" id="Phobius"/>
    </source>
</evidence>
<dbReference type="Pfam" id="PF02743">
    <property type="entry name" value="dCache_1"/>
    <property type="match status" value="1"/>
</dbReference>
<feature type="domain" description="HAMP" evidence="8">
    <location>
        <begin position="305"/>
        <end position="357"/>
    </location>
</feature>
<sequence length="590" mass="64010">MRRSLFRKYFLVLFAAVVFPMAASGISDMWFSYVDQRAILSALLRSEATSAADKIESFLDGIKIPLGSTIPEDVSANAGVKQLRLLFLRVMHQVPGILSISFVDGAGAERLHVSRTGSNRTEGGADRSGDPAVVGARTAKVWYGPVIYRQGSEPSVTMAMANYDDTVLENTIIAEISLKPIWLIVSEIRVGRSGQALVVDQTGHLIAHPAISKVMQGADEKAALALRGLRDAIAAAGGTAIANRNAENERVVTASAPVAAAGWTVFVEQSQAEAFAPLYASLWRTGGLFLAATVLAAVLAYWLARRMSGPIRLLEEGALKIGAGQFDHRINIVTGDELERLAARFNEMAEELAISRDRAERMTRLKRFLAPQVAELVEKAGDERILAGQRAEVVAVFCDLRGFTAFSAHAAPEDIMQLLREYYAALGAIITRYEVTLTSFSADGLMILVNAPVPCEEPALHALKMAVDMQEAVQGLISGWRQRGYQIGFGMGLAMGWATVGRIGYEARVDYTAIGNVVNLASRLCSSAEDRQILIDYSVARHLHDKIPIVDLGTRQLKGLDGLIRVFNVETKDRPDLAPNPNGVPRKARL</sequence>
<dbReference type="CDD" id="cd06225">
    <property type="entry name" value="HAMP"/>
    <property type="match status" value="1"/>
</dbReference>
<keyword evidence="2" id="KW-1003">Cell membrane</keyword>
<evidence type="ECO:0000256" key="5">
    <source>
        <dbReference type="ARBA" id="ARBA00023136"/>
    </source>
</evidence>
<evidence type="ECO:0000313" key="10">
    <source>
        <dbReference type="Proteomes" id="UP001152604"/>
    </source>
</evidence>
<feature type="transmembrane region" description="Helical" evidence="6">
    <location>
        <begin position="282"/>
        <end position="304"/>
    </location>
</feature>
<evidence type="ECO:0000259" key="7">
    <source>
        <dbReference type="PROSITE" id="PS50125"/>
    </source>
</evidence>
<dbReference type="RefSeq" id="WP_254025638.1">
    <property type="nucleotide sequence ID" value="NZ_CAKXZS010000021.1"/>
</dbReference>
<dbReference type="PANTHER" id="PTHR43081:SF20">
    <property type="entry name" value="TWO-COMPONENT RESPONSE REGULATOR"/>
    <property type="match status" value="1"/>
</dbReference>
<proteinExistence type="predicted"/>
<dbReference type="Gene3D" id="3.30.70.1230">
    <property type="entry name" value="Nucleotide cyclase"/>
    <property type="match status" value="1"/>
</dbReference>
<keyword evidence="5 6" id="KW-0472">Membrane</keyword>
<dbReference type="Gene3D" id="6.10.340.10">
    <property type="match status" value="1"/>
</dbReference>
<keyword evidence="3 6" id="KW-0812">Transmembrane</keyword>
<dbReference type="CDD" id="cd12912">
    <property type="entry name" value="PDC2_MCP_like"/>
    <property type="match status" value="1"/>
</dbReference>
<evidence type="ECO:0000259" key="8">
    <source>
        <dbReference type="PROSITE" id="PS50885"/>
    </source>
</evidence>
<dbReference type="CDD" id="cd07302">
    <property type="entry name" value="CHD"/>
    <property type="match status" value="1"/>
</dbReference>
<dbReference type="Pfam" id="PF00672">
    <property type="entry name" value="HAMP"/>
    <property type="match status" value="1"/>
</dbReference>
<dbReference type="PROSITE" id="PS50125">
    <property type="entry name" value="GUANYLATE_CYCLASE_2"/>
    <property type="match status" value="1"/>
</dbReference>
<reference evidence="9" key="1">
    <citation type="submission" date="2022-03" db="EMBL/GenBank/DDBJ databases">
        <authorList>
            <person name="Brunel B."/>
        </authorList>
    </citation>
    <scope>NUCLEOTIDE SEQUENCE</scope>
    <source>
        <strain evidence="9">STM4922sample</strain>
    </source>
</reference>
<accession>A0ABN8JS66</accession>
<protein>
    <submittedName>
        <fullName evidence="9">Transcriptional regulator adenylate cyclase</fullName>
    </submittedName>
</protein>
<evidence type="ECO:0000313" key="9">
    <source>
        <dbReference type="EMBL" id="CAH2400962.1"/>
    </source>
</evidence>
<dbReference type="SMART" id="SM00304">
    <property type="entry name" value="HAMP"/>
    <property type="match status" value="1"/>
</dbReference>
<comment type="subcellular location">
    <subcellularLocation>
        <location evidence="1">Cell membrane</location>
        <topology evidence="1">Multi-pass membrane protein</topology>
    </subcellularLocation>
</comment>
<keyword evidence="4 6" id="KW-1133">Transmembrane helix</keyword>
<keyword evidence="10" id="KW-1185">Reference proteome</keyword>
<evidence type="ECO:0000256" key="2">
    <source>
        <dbReference type="ARBA" id="ARBA00022475"/>
    </source>
</evidence>
<dbReference type="PROSITE" id="PS50885">
    <property type="entry name" value="HAMP"/>
    <property type="match status" value="1"/>
</dbReference>
<dbReference type="Gene3D" id="3.30.450.20">
    <property type="entry name" value="PAS domain"/>
    <property type="match status" value="1"/>
</dbReference>
<dbReference type="InterPro" id="IPR003660">
    <property type="entry name" value="HAMP_dom"/>
</dbReference>
<dbReference type="InterPro" id="IPR001054">
    <property type="entry name" value="A/G_cyclase"/>
</dbReference>